<feature type="region of interest" description="C-terminal hotdog fold" evidence="6">
    <location>
        <begin position="1051"/>
        <end position="1208"/>
    </location>
</feature>
<dbReference type="Gene3D" id="3.40.47.10">
    <property type="match status" value="1"/>
</dbReference>
<keyword evidence="3" id="KW-0489">Methyltransferase</keyword>
<dbReference type="Pfam" id="PF08242">
    <property type="entry name" value="Methyltransf_12"/>
    <property type="match status" value="1"/>
</dbReference>
<dbReference type="InterPro" id="IPR036291">
    <property type="entry name" value="NAD(P)-bd_dom_sf"/>
</dbReference>
<gene>
    <name evidence="9" type="ORF">NA57DRAFT_50478</name>
</gene>
<dbReference type="Proteomes" id="UP000799772">
    <property type="component" value="Unassembled WGS sequence"/>
</dbReference>
<dbReference type="InterPro" id="IPR014031">
    <property type="entry name" value="Ketoacyl_synth_C"/>
</dbReference>
<dbReference type="SUPFAM" id="SSF50129">
    <property type="entry name" value="GroES-like"/>
    <property type="match status" value="1"/>
</dbReference>
<feature type="active site" description="Proton donor; for dehydratase activity" evidence="6">
    <location>
        <position position="1111"/>
    </location>
</feature>
<comment type="caution">
    <text evidence="9">The sequence shown here is derived from an EMBL/GenBank/DDBJ whole genome shotgun (WGS) entry which is preliminary data.</text>
</comment>
<evidence type="ECO:0000256" key="3">
    <source>
        <dbReference type="ARBA" id="ARBA00022603"/>
    </source>
</evidence>
<evidence type="ECO:0000256" key="2">
    <source>
        <dbReference type="ARBA" id="ARBA00022553"/>
    </source>
</evidence>
<accession>A0A9P4I2E2</accession>
<dbReference type="InterPro" id="IPR020807">
    <property type="entry name" value="PKS_DH"/>
</dbReference>
<dbReference type="GO" id="GO:0006633">
    <property type="term" value="P:fatty acid biosynthetic process"/>
    <property type="evidence" value="ECO:0007669"/>
    <property type="project" value="TreeGrafter"/>
</dbReference>
<dbReference type="InterPro" id="IPR001227">
    <property type="entry name" value="Ac_transferase_dom_sf"/>
</dbReference>
<dbReference type="InterPro" id="IPR049900">
    <property type="entry name" value="PKS_mFAS_DH"/>
</dbReference>
<dbReference type="SMART" id="SM00829">
    <property type="entry name" value="PKS_ER"/>
    <property type="match status" value="1"/>
</dbReference>
<dbReference type="Pfam" id="PF00109">
    <property type="entry name" value="ketoacyl-synt"/>
    <property type="match status" value="1"/>
</dbReference>
<evidence type="ECO:0000256" key="4">
    <source>
        <dbReference type="ARBA" id="ARBA00022679"/>
    </source>
</evidence>
<dbReference type="InterPro" id="IPR014030">
    <property type="entry name" value="Ketoacyl_synth_N"/>
</dbReference>
<dbReference type="Gene3D" id="3.90.180.10">
    <property type="entry name" value="Medium-chain alcohol dehydrogenases, catalytic domain"/>
    <property type="match status" value="1"/>
</dbReference>
<dbReference type="Pfam" id="PF02801">
    <property type="entry name" value="Ketoacyl-synt_C"/>
    <property type="match status" value="1"/>
</dbReference>
<dbReference type="InterPro" id="IPR020843">
    <property type="entry name" value="ER"/>
</dbReference>
<dbReference type="GO" id="GO:0016491">
    <property type="term" value="F:oxidoreductase activity"/>
    <property type="evidence" value="ECO:0007669"/>
    <property type="project" value="InterPro"/>
</dbReference>
<dbReference type="Pfam" id="PF16197">
    <property type="entry name" value="KAsynt_C_assoc"/>
    <property type="match status" value="1"/>
</dbReference>
<dbReference type="InterPro" id="IPR049551">
    <property type="entry name" value="PKS_DH_C"/>
</dbReference>
<dbReference type="InterPro" id="IPR013968">
    <property type="entry name" value="PKS_KR"/>
</dbReference>
<dbReference type="SUPFAM" id="SSF51735">
    <property type="entry name" value="NAD(P)-binding Rossmann-fold domains"/>
    <property type="match status" value="2"/>
</dbReference>
<dbReference type="InterPro" id="IPR020841">
    <property type="entry name" value="PKS_Beta-ketoAc_synthase_dom"/>
</dbReference>
<dbReference type="Gene3D" id="3.30.70.3290">
    <property type="match status" value="1"/>
</dbReference>
<keyword evidence="1" id="KW-0596">Phosphopantetheine</keyword>
<keyword evidence="5" id="KW-0511">Multifunctional enzyme</keyword>
<dbReference type="InterPro" id="IPR011032">
    <property type="entry name" value="GroES-like_sf"/>
</dbReference>
<dbReference type="Gene3D" id="3.40.50.150">
    <property type="entry name" value="Vaccinia Virus protein VP39"/>
    <property type="match status" value="1"/>
</dbReference>
<evidence type="ECO:0000256" key="1">
    <source>
        <dbReference type="ARBA" id="ARBA00022450"/>
    </source>
</evidence>
<dbReference type="InterPro" id="IPR057326">
    <property type="entry name" value="KR_dom"/>
</dbReference>
<evidence type="ECO:0000313" key="10">
    <source>
        <dbReference type="Proteomes" id="UP000799772"/>
    </source>
</evidence>
<dbReference type="GO" id="GO:0044550">
    <property type="term" value="P:secondary metabolite biosynthetic process"/>
    <property type="evidence" value="ECO:0007669"/>
    <property type="project" value="TreeGrafter"/>
</dbReference>
<dbReference type="InterPro" id="IPR013217">
    <property type="entry name" value="Methyltransf_12"/>
</dbReference>
<evidence type="ECO:0000256" key="5">
    <source>
        <dbReference type="ARBA" id="ARBA00023268"/>
    </source>
</evidence>
<protein>
    <submittedName>
        <fullName evidence="9">Ketoacyl-synt-domain-containing protein</fullName>
    </submittedName>
</protein>
<feature type="domain" description="Ketosynthase family 3 (KS3)" evidence="7">
    <location>
        <begin position="20"/>
        <end position="448"/>
    </location>
</feature>
<name>A0A9P4I2E2_9PEZI</name>
<dbReference type="Pfam" id="PF14765">
    <property type="entry name" value="PS-DH"/>
    <property type="match status" value="1"/>
</dbReference>
<dbReference type="InterPro" id="IPR049552">
    <property type="entry name" value="PKS_DH_N"/>
</dbReference>
<dbReference type="GO" id="GO:0032259">
    <property type="term" value="P:methylation"/>
    <property type="evidence" value="ECO:0007669"/>
    <property type="project" value="UniProtKB-KW"/>
</dbReference>
<reference evidence="9" key="1">
    <citation type="journal article" date="2020" name="Stud. Mycol.">
        <title>101 Dothideomycetes genomes: a test case for predicting lifestyles and emergence of pathogens.</title>
        <authorList>
            <person name="Haridas S."/>
            <person name="Albert R."/>
            <person name="Binder M."/>
            <person name="Bloem J."/>
            <person name="Labutti K."/>
            <person name="Salamov A."/>
            <person name="Andreopoulos B."/>
            <person name="Baker S."/>
            <person name="Barry K."/>
            <person name="Bills G."/>
            <person name="Bluhm B."/>
            <person name="Cannon C."/>
            <person name="Castanera R."/>
            <person name="Culley D."/>
            <person name="Daum C."/>
            <person name="Ezra D."/>
            <person name="Gonzalez J."/>
            <person name="Henrissat B."/>
            <person name="Kuo A."/>
            <person name="Liang C."/>
            <person name="Lipzen A."/>
            <person name="Lutzoni F."/>
            <person name="Magnuson J."/>
            <person name="Mondo S."/>
            <person name="Nolan M."/>
            <person name="Ohm R."/>
            <person name="Pangilinan J."/>
            <person name="Park H.-J."/>
            <person name="Ramirez L."/>
            <person name="Alfaro M."/>
            <person name="Sun H."/>
            <person name="Tritt A."/>
            <person name="Yoshinaga Y."/>
            <person name="Zwiers L.-H."/>
            <person name="Turgeon B."/>
            <person name="Goodwin S."/>
            <person name="Spatafora J."/>
            <person name="Crous P."/>
            <person name="Grigoriev I."/>
        </authorList>
    </citation>
    <scope>NUCLEOTIDE SEQUENCE</scope>
    <source>
        <strain evidence="9">CBS 133067</strain>
    </source>
</reference>
<evidence type="ECO:0000256" key="6">
    <source>
        <dbReference type="PROSITE-ProRule" id="PRU01363"/>
    </source>
</evidence>
<dbReference type="Pfam" id="PF00698">
    <property type="entry name" value="Acyl_transf_1"/>
    <property type="match status" value="1"/>
</dbReference>
<dbReference type="InterPro" id="IPR016039">
    <property type="entry name" value="Thiolase-like"/>
</dbReference>
<dbReference type="Pfam" id="PF08659">
    <property type="entry name" value="KR"/>
    <property type="match status" value="1"/>
</dbReference>
<dbReference type="SMART" id="SM00827">
    <property type="entry name" value="PKS_AT"/>
    <property type="match status" value="1"/>
</dbReference>
<dbReference type="EMBL" id="ML978149">
    <property type="protein sequence ID" value="KAF2092354.1"/>
    <property type="molecule type" value="Genomic_DNA"/>
</dbReference>
<dbReference type="InterPro" id="IPR014043">
    <property type="entry name" value="Acyl_transferase_dom"/>
</dbReference>
<dbReference type="SMART" id="SM00825">
    <property type="entry name" value="PKS_KS"/>
    <property type="match status" value="1"/>
</dbReference>
<keyword evidence="4" id="KW-0808">Transferase</keyword>
<dbReference type="OrthoDB" id="329835at2759"/>
<evidence type="ECO:0000313" key="9">
    <source>
        <dbReference type="EMBL" id="KAF2092354.1"/>
    </source>
</evidence>
<sequence>MSTNSSNKLRYSSIDSPDLREPVAICGMATRLPGNIASPEELWDFLLKKKDARSKVPESRFNIEAFLDPMGRPGTTTVDAGYFLDPSAVDLDSFDLNAFSMTRAEVMDLDPVQRQLLEIVRECLESAGEPEWERHDTGCFVGSFGQDWADLTAKDSQAHGIYRVTGSSDFMLSNRISYEYDFRGPSVTFRTACSASMVALHAAVQALRTGDCSAAIVASANLITSPALTIGLSEIDALAPDASSKTFDESADGYARGEAVNAIYLKRLSDAITDGSPVRAIIRGTASNADGRTLSITNPNHKAQVDLIRHAYSNAGLSLDDTTFVELHGTGTQAGDCTESNAVAEVFSTHRHGQYIGSGKSPRGVKPNVGHAEGASGLTSIIASVLALEHKTIPPNIKFENPNTKIPFKKAKLIVPTEPTPWPANRYERVSINSFGLGGANSHVILDSAASFGLYQQQQRVATSNQHLLLSSGHSQGSTNENVSRLIEYIQQGRPRLDDLAFTLGRRRQHLSYRSYCVVNEQRIIITSHPIKAHETAKVVMVFTGQGAQYPGMGKELAETYPSFDNDLRKFDAILSSIPNPPSWSVRDTILHSSESSMTGVISQPLCIAIQIGLVNLLRSWGVTTEAVIGHSSGEIAAAYASGALSMADAISLSYRRGNSLPSGANGSMVVVGLPKAEVLPYMLPGGTIGCENSPVNITISGDGSVLDSVVTRIQKEKPQTFIRRLPVDMAYHSHHMESISHVYMRAVQDLQYGTPKVPMYSTTLGRKVQEGEILGAAYWRANLVQPVLFDTAIRSILDDSTLSGHKVFLEIGSHSALRGTLRQCFHQHLRGSQATYVATLVRKEPSDMSLLNTLGQLHCLGTSLALGAIFPTKQILTDLPPYSWNREKVIREKRTSNAWRHRKFPRHELLGAPVLEQNELEPVWRNVFRLQDVLWIHDHQVDSNIVFPAAGYVAIAGEAIRQICGGTIDGYDVRHLSVAAAIILRENTTTEIMTSLKRARLSDAEVSSWHDFTVSSVQKGNWVQHCWGQVRASTQPLHSAFSSAVAVPFSRKVSPQKWYHALSRTGLHYGPAFAKLKQISAAVDEHAASAMITYDWPAGADYILHPTALDLIFQTLQVADVHGKSTSLSGIFVPTYLEELSVRRSSSKLFVQANMAAASSSKGHGLRMSQLSNGYEDARRATDLITGSEMIWMPSLEYLSSEEKKGLILTTHDVSSVQETLEEMALLTMSQHFETLCAREARKPHLEKFRQWILSTVRELQKSHHPVWPGLEVPVSDLDLSKPNEIHLEERKRALRHAVTLRDQAGTGTGAVDVVIRIGECLLDIIDDKVSTLELLSENDLFGRYYRFGKLFDYRPFLKHLIHERPTCNILEIGAGTGSITASILPNLYSSNGNRLFSTYTFTDISEGFLSLAKSNFQQHHGMRYQVFDITLDPDGQGIPTQFYDLVIASNVVHATPALHASLTNVRKVLQPSGYLLLQELRNDSFYNSFVMGGLERWWLRGDDDREETPYVGPVKLAAELKRAGFAEPEISLRDHQDLRPGAISALLIARSNVYQPANGHLESGKVTIVVNSVDLDIVRLIENNFATHGIIVDFCQFALGDMPANNQDMISLLDIDGPFLLDINADDFERLKHILTTMDPNSHLLWCTQSSQFPGMSHDPSYAPILGLARSSRFELGIDFATLETDLPLTPSFAKMIPSFYTKYRGHRGVARDGGSGTADYEFAFANDTVHIGRHDWYSLKSKNFNSGEGVPMDVRTLSINRKGALQTLCWKATGHLTLSSSDVRVKVAYIGLNFRDLMVAMGVITAGDLGLEMVGTVVEAGPAVIRFKPGDLVVVLMPGCFGTEIVASDRHCVQIPDGLSFKDAASMYSVFCTSLLALIDTGRLRTGQSVLIHSACGGIGLAAIQLCQSFGVETFVTVGNKNKARYLQEHFKVPSDHIFDSHSTSFREMLLAKTQNRGVDLVLNSLAGELLQASWDCVADFGMLIELGKRDIQTRGKLDMFNFSHNRGYYAVDYEQILTDKPGVNLRIMERVSDFYHQGIIKPLPLKVFPAKEVEQCFRAHQKGEHIGKLLVEMPVDPSNLPVDGNLTQKSIAFDHTAAYLLVGGLGGIGRSVAIWMAEHGAKHIIFVSRSKTAETAKQAYANFFEELEALSCEYIVIHGDITVAGFVEGIINKTTIDIRGVLQLAMELNDSSLSSMTHEQWQATVSPKVAGTLNIHNAFTSSNALPLDFFVMFGSHNGLHGWFGQSNYAAANAFVDAFVEYRHRQGLAASVVDLGPVDDIGFVNERPEVASKMRSTFKYFLPEKELLHATEIAIARSNP</sequence>
<dbReference type="CDD" id="cd02440">
    <property type="entry name" value="AdoMet_MTases"/>
    <property type="match status" value="1"/>
</dbReference>
<keyword evidence="10" id="KW-1185">Reference proteome</keyword>
<dbReference type="InterPro" id="IPR032821">
    <property type="entry name" value="PKS_assoc"/>
</dbReference>
<organism evidence="9 10">
    <name type="scientific">Rhizodiscina lignyota</name>
    <dbReference type="NCBI Taxonomy" id="1504668"/>
    <lineage>
        <taxon>Eukaryota</taxon>
        <taxon>Fungi</taxon>
        <taxon>Dikarya</taxon>
        <taxon>Ascomycota</taxon>
        <taxon>Pezizomycotina</taxon>
        <taxon>Dothideomycetes</taxon>
        <taxon>Pleosporomycetidae</taxon>
        <taxon>Aulographales</taxon>
        <taxon>Rhizodiscinaceae</taxon>
        <taxon>Rhizodiscina</taxon>
    </lineage>
</organism>
<keyword evidence="2" id="KW-0597">Phosphoprotein</keyword>
<feature type="active site" description="Proton acceptor; for dehydratase activity" evidence="6">
    <location>
        <position position="940"/>
    </location>
</feature>
<dbReference type="Gene3D" id="3.10.129.110">
    <property type="entry name" value="Polyketide synthase dehydratase"/>
    <property type="match status" value="1"/>
</dbReference>
<dbReference type="CDD" id="cd00833">
    <property type="entry name" value="PKS"/>
    <property type="match status" value="1"/>
</dbReference>
<feature type="region of interest" description="N-terminal hotdog fold" evidence="6">
    <location>
        <begin position="908"/>
        <end position="1038"/>
    </location>
</feature>
<dbReference type="SUPFAM" id="SSF53901">
    <property type="entry name" value="Thiolase-like"/>
    <property type="match status" value="1"/>
</dbReference>
<dbReference type="InterPro" id="IPR016035">
    <property type="entry name" value="Acyl_Trfase/lysoPLipase"/>
</dbReference>
<dbReference type="InterPro" id="IPR029063">
    <property type="entry name" value="SAM-dependent_MTases_sf"/>
</dbReference>
<dbReference type="Pfam" id="PF13602">
    <property type="entry name" value="ADH_zinc_N_2"/>
    <property type="match status" value="1"/>
</dbReference>
<dbReference type="PROSITE" id="PS52004">
    <property type="entry name" value="KS3_2"/>
    <property type="match status" value="1"/>
</dbReference>
<dbReference type="InterPro" id="IPR013154">
    <property type="entry name" value="ADH-like_N"/>
</dbReference>
<dbReference type="SUPFAM" id="SSF53335">
    <property type="entry name" value="S-adenosyl-L-methionine-dependent methyltransferases"/>
    <property type="match status" value="1"/>
</dbReference>
<evidence type="ECO:0000259" key="8">
    <source>
        <dbReference type="PROSITE" id="PS52019"/>
    </source>
</evidence>
<dbReference type="InterPro" id="IPR050091">
    <property type="entry name" value="PKS_NRPS_Biosynth_Enz"/>
</dbReference>
<dbReference type="GO" id="GO:0008168">
    <property type="term" value="F:methyltransferase activity"/>
    <property type="evidence" value="ECO:0007669"/>
    <property type="project" value="UniProtKB-KW"/>
</dbReference>
<feature type="domain" description="PKS/mFAS DH" evidence="8">
    <location>
        <begin position="908"/>
        <end position="1208"/>
    </location>
</feature>
<dbReference type="Pfam" id="PF08240">
    <property type="entry name" value="ADH_N"/>
    <property type="match status" value="1"/>
</dbReference>
<dbReference type="Gene3D" id="3.40.366.10">
    <property type="entry name" value="Malonyl-Coenzyme A Acyl Carrier Protein, domain 2"/>
    <property type="match status" value="1"/>
</dbReference>
<proteinExistence type="predicted"/>
<dbReference type="PANTHER" id="PTHR43775">
    <property type="entry name" value="FATTY ACID SYNTHASE"/>
    <property type="match status" value="1"/>
</dbReference>
<dbReference type="GO" id="GO:0004312">
    <property type="term" value="F:fatty acid synthase activity"/>
    <property type="evidence" value="ECO:0007669"/>
    <property type="project" value="TreeGrafter"/>
</dbReference>
<dbReference type="SMART" id="SM00822">
    <property type="entry name" value="PKS_KR"/>
    <property type="match status" value="1"/>
</dbReference>
<dbReference type="Gene3D" id="3.40.50.720">
    <property type="entry name" value="NAD(P)-binding Rossmann-like Domain"/>
    <property type="match status" value="1"/>
</dbReference>
<dbReference type="Pfam" id="PF21089">
    <property type="entry name" value="PKS_DH_N"/>
    <property type="match status" value="1"/>
</dbReference>
<dbReference type="PANTHER" id="PTHR43775:SF49">
    <property type="entry name" value="SYNTHASE, PUTATIVE (JCVI)-RELATED"/>
    <property type="match status" value="1"/>
</dbReference>
<evidence type="ECO:0000259" key="7">
    <source>
        <dbReference type="PROSITE" id="PS52004"/>
    </source>
</evidence>
<dbReference type="InterPro" id="IPR042104">
    <property type="entry name" value="PKS_dehydratase_sf"/>
</dbReference>
<dbReference type="PROSITE" id="PS52019">
    <property type="entry name" value="PKS_MFAS_DH"/>
    <property type="match status" value="1"/>
</dbReference>
<dbReference type="SUPFAM" id="SSF52151">
    <property type="entry name" value="FabD/lysophospholipase-like"/>
    <property type="match status" value="1"/>
</dbReference>
<dbReference type="CDD" id="cd05195">
    <property type="entry name" value="enoyl_red"/>
    <property type="match status" value="1"/>
</dbReference>
<dbReference type="SMART" id="SM00826">
    <property type="entry name" value="PKS_DH"/>
    <property type="match status" value="1"/>
</dbReference>